<accession>A0A8J5CF65</accession>
<dbReference type="OrthoDB" id="6711362at2759"/>
<dbReference type="PANTHER" id="PTHR46704:SF1">
    <property type="entry name" value="TELOMERE LENGTH REGULATION PROTEIN TEL2 HOMOLOG"/>
    <property type="match status" value="1"/>
</dbReference>
<comment type="caution">
    <text evidence="1">The sequence shown here is derived from an EMBL/GenBank/DDBJ whole genome shotgun (WGS) entry which is preliminary data.</text>
</comment>
<evidence type="ECO:0008006" key="3">
    <source>
        <dbReference type="Google" id="ProtNLM"/>
    </source>
</evidence>
<gene>
    <name evidence="1" type="ORF">GWK47_025292</name>
</gene>
<dbReference type="Proteomes" id="UP000770661">
    <property type="component" value="Unassembled WGS sequence"/>
</dbReference>
<protein>
    <recommendedName>
        <fullName evidence="3">Tesmin/TSO1-like CXC domain-containing protein</fullName>
    </recommendedName>
</protein>
<reference evidence="1" key="1">
    <citation type="submission" date="2020-07" db="EMBL/GenBank/DDBJ databases">
        <title>The High-quality genome of the commercially important snow crab, Chionoecetes opilio.</title>
        <authorList>
            <person name="Jeong J.-H."/>
            <person name="Ryu S."/>
        </authorList>
    </citation>
    <scope>NUCLEOTIDE SEQUENCE</scope>
    <source>
        <strain evidence="1">MADBK_172401_WGS</strain>
        <tissue evidence="1">Digestive gland</tissue>
    </source>
</reference>
<evidence type="ECO:0000313" key="2">
    <source>
        <dbReference type="Proteomes" id="UP000770661"/>
    </source>
</evidence>
<dbReference type="EMBL" id="JACEEZ010025376">
    <property type="protein sequence ID" value="KAG0701491.1"/>
    <property type="molecule type" value="Genomic_DNA"/>
</dbReference>
<name>A0A8J5CF65_CHIOP</name>
<dbReference type="AlphaFoldDB" id="A0A8J5CF65"/>
<keyword evidence="2" id="KW-1185">Reference proteome</keyword>
<dbReference type="PANTHER" id="PTHR46704">
    <property type="entry name" value="CXC DOMAIN-CONTAINING PROTEIN-RELATED"/>
    <property type="match status" value="1"/>
</dbReference>
<evidence type="ECO:0000313" key="1">
    <source>
        <dbReference type="EMBL" id="KAG0701491.1"/>
    </source>
</evidence>
<proteinExistence type="predicted"/>
<sequence>MNTTHEEADIIIVQQMIMAAKEKPTSITVLSDDTDVFVLLLHYYLEDGLKFMVSMESPIKDRTIVDIGKTVEKHIDIIPEILAAHALSGCDTVACCFDIGKSTVLKVVRSGLLLSLLGQIGASLPSNNSDTMSYARLSAWAAKTGKGYTSTPKLCSLPPTSEAFEENVKRAHHQASIWRAVKDADPPELDVEKYGWKKDETNRSLVPTTVPDTVSLAPNAVLRLIRCGCESDTPCRSSRCGCWSANLSCTMFCACHDGICCNTNAL</sequence>
<organism evidence="1 2">
    <name type="scientific">Chionoecetes opilio</name>
    <name type="common">Atlantic snow crab</name>
    <name type="synonym">Cancer opilio</name>
    <dbReference type="NCBI Taxonomy" id="41210"/>
    <lineage>
        <taxon>Eukaryota</taxon>
        <taxon>Metazoa</taxon>
        <taxon>Ecdysozoa</taxon>
        <taxon>Arthropoda</taxon>
        <taxon>Crustacea</taxon>
        <taxon>Multicrustacea</taxon>
        <taxon>Malacostraca</taxon>
        <taxon>Eumalacostraca</taxon>
        <taxon>Eucarida</taxon>
        <taxon>Decapoda</taxon>
        <taxon>Pleocyemata</taxon>
        <taxon>Brachyura</taxon>
        <taxon>Eubrachyura</taxon>
        <taxon>Majoidea</taxon>
        <taxon>Majidae</taxon>
        <taxon>Chionoecetes</taxon>
    </lineage>
</organism>